<dbReference type="Pfam" id="PF01553">
    <property type="entry name" value="Acyltransferase"/>
    <property type="match status" value="1"/>
</dbReference>
<comment type="similarity">
    <text evidence="1">Belongs to the ATP-dependent AMP-binding enzyme family.</text>
</comment>
<accession>A0ABW4U7K6</accession>
<gene>
    <name evidence="8" type="ORF">ACFSOZ_07590</name>
</gene>
<dbReference type="Gene3D" id="3.30.300.30">
    <property type="match status" value="1"/>
</dbReference>
<dbReference type="SUPFAM" id="SSF56801">
    <property type="entry name" value="Acetyl-CoA synthetase-like"/>
    <property type="match status" value="1"/>
</dbReference>
<organism evidence="8 9">
    <name type="scientific">Mesorhizobium newzealandense</name>
    <dbReference type="NCBI Taxonomy" id="1300302"/>
    <lineage>
        <taxon>Bacteria</taxon>
        <taxon>Pseudomonadati</taxon>
        <taxon>Pseudomonadota</taxon>
        <taxon>Alphaproteobacteria</taxon>
        <taxon>Hyphomicrobiales</taxon>
        <taxon>Phyllobacteriaceae</taxon>
        <taxon>Mesorhizobium</taxon>
    </lineage>
</organism>
<protein>
    <submittedName>
        <fullName evidence="8">Acyl-[ACP]--phospholipid O-acyltransferase</fullName>
    </submittedName>
</protein>
<dbReference type="InterPro" id="IPR000873">
    <property type="entry name" value="AMP-dep_synth/lig_dom"/>
</dbReference>
<dbReference type="PANTHER" id="PTHR43201:SF5">
    <property type="entry name" value="MEDIUM-CHAIN ACYL-COA LIGASE ACSF2, MITOCHONDRIAL"/>
    <property type="match status" value="1"/>
</dbReference>
<evidence type="ECO:0000256" key="2">
    <source>
        <dbReference type="ARBA" id="ARBA00022598"/>
    </source>
</evidence>
<feature type="transmembrane region" description="Helical" evidence="6">
    <location>
        <begin position="838"/>
        <end position="859"/>
    </location>
</feature>
<reference evidence="9" key="1">
    <citation type="journal article" date="2019" name="Int. J. Syst. Evol. Microbiol.">
        <title>The Global Catalogue of Microorganisms (GCM) 10K type strain sequencing project: providing services to taxonomists for standard genome sequencing and annotation.</title>
        <authorList>
            <consortium name="The Broad Institute Genomics Platform"/>
            <consortium name="The Broad Institute Genome Sequencing Center for Infectious Disease"/>
            <person name="Wu L."/>
            <person name="Ma J."/>
        </authorList>
    </citation>
    <scope>NUCLEOTIDE SEQUENCE [LARGE SCALE GENOMIC DNA]</scope>
    <source>
        <strain evidence="9">CGMCC 1.16225</strain>
    </source>
</reference>
<proteinExistence type="inferred from homology"/>
<dbReference type="Gene3D" id="3.40.50.12780">
    <property type="entry name" value="N-terminal domain of ligase-like"/>
    <property type="match status" value="1"/>
</dbReference>
<dbReference type="Gene3D" id="1.20.1250.20">
    <property type="entry name" value="MFS general substrate transporter like domains"/>
    <property type="match status" value="1"/>
</dbReference>
<dbReference type="CDD" id="cd07989">
    <property type="entry name" value="LPLAT_AGPAT-like"/>
    <property type="match status" value="1"/>
</dbReference>
<keyword evidence="2" id="KW-0436">Ligase</keyword>
<dbReference type="EMBL" id="JBHUGZ010000005">
    <property type="protein sequence ID" value="MFD1982542.1"/>
    <property type="molecule type" value="Genomic_DNA"/>
</dbReference>
<dbReference type="Pfam" id="PF00501">
    <property type="entry name" value="AMP-binding"/>
    <property type="match status" value="1"/>
</dbReference>
<evidence type="ECO:0000259" key="7">
    <source>
        <dbReference type="SMART" id="SM00563"/>
    </source>
</evidence>
<evidence type="ECO:0000256" key="6">
    <source>
        <dbReference type="SAM" id="Phobius"/>
    </source>
</evidence>
<feature type="transmembrane region" description="Helical" evidence="6">
    <location>
        <begin position="294"/>
        <end position="317"/>
    </location>
</feature>
<evidence type="ECO:0000313" key="9">
    <source>
        <dbReference type="Proteomes" id="UP001597405"/>
    </source>
</evidence>
<dbReference type="CDD" id="cd06173">
    <property type="entry name" value="MFS_MefA_like"/>
    <property type="match status" value="1"/>
</dbReference>
<dbReference type="SUPFAM" id="SSF103473">
    <property type="entry name" value="MFS general substrate transporter"/>
    <property type="match status" value="1"/>
</dbReference>
<feature type="transmembrane region" description="Helical" evidence="6">
    <location>
        <begin position="234"/>
        <end position="255"/>
    </location>
</feature>
<keyword evidence="9" id="KW-1185">Reference proteome</keyword>
<feature type="transmembrane region" description="Helical" evidence="6">
    <location>
        <begin position="53"/>
        <end position="76"/>
    </location>
</feature>
<evidence type="ECO:0000256" key="4">
    <source>
        <dbReference type="ARBA" id="ARBA00022989"/>
    </source>
</evidence>
<feature type="domain" description="Phospholipid/glycerol acyltransferase" evidence="7">
    <location>
        <begin position="459"/>
        <end position="569"/>
    </location>
</feature>
<dbReference type="Proteomes" id="UP001597405">
    <property type="component" value="Unassembled WGS sequence"/>
</dbReference>
<name>A0ABW4U7K6_9HYPH</name>
<dbReference type="NCBIfam" id="NF005291">
    <property type="entry name" value="PRK06814.1"/>
    <property type="match status" value="1"/>
</dbReference>
<keyword evidence="5 6" id="KW-0472">Membrane</keyword>
<dbReference type="InterPro" id="IPR020845">
    <property type="entry name" value="AMP-binding_CS"/>
</dbReference>
<dbReference type="InterPro" id="IPR036259">
    <property type="entry name" value="MFS_trans_sf"/>
</dbReference>
<evidence type="ECO:0000313" key="8">
    <source>
        <dbReference type="EMBL" id="MFD1982542.1"/>
    </source>
</evidence>
<evidence type="ECO:0000256" key="3">
    <source>
        <dbReference type="ARBA" id="ARBA00022692"/>
    </source>
</evidence>
<feature type="transmembrane region" description="Helical" evidence="6">
    <location>
        <begin position="96"/>
        <end position="129"/>
    </location>
</feature>
<feature type="transmembrane region" description="Helical" evidence="6">
    <location>
        <begin position="267"/>
        <end position="287"/>
    </location>
</feature>
<feature type="transmembrane region" description="Helical" evidence="6">
    <location>
        <begin position="374"/>
        <end position="396"/>
    </location>
</feature>
<dbReference type="SMART" id="SM00563">
    <property type="entry name" value="PlsC"/>
    <property type="match status" value="1"/>
</dbReference>
<dbReference type="RefSeq" id="WP_379095475.1">
    <property type="nucleotide sequence ID" value="NZ_JBHUGZ010000005.1"/>
</dbReference>
<feature type="transmembrane region" description="Helical" evidence="6">
    <location>
        <begin position="402"/>
        <end position="422"/>
    </location>
</feature>
<dbReference type="PROSITE" id="PS00455">
    <property type="entry name" value="AMP_BINDING"/>
    <property type="match status" value="1"/>
</dbReference>
<dbReference type="SUPFAM" id="SSF69593">
    <property type="entry name" value="Glycerol-3-phosphate (1)-acyltransferase"/>
    <property type="match status" value="1"/>
</dbReference>
<feature type="transmembrane region" description="Helical" evidence="6">
    <location>
        <begin position="337"/>
        <end position="362"/>
    </location>
</feature>
<evidence type="ECO:0000256" key="1">
    <source>
        <dbReference type="ARBA" id="ARBA00006432"/>
    </source>
</evidence>
<sequence length="1142" mass="122182">MDIASNNHANSHLMTSRRFAPLFWTQFLSAFNDNFLKNTLVFLILFTLAADKAASLVTLAGAVFMAPFLLLSALGGEIADRFDKALIARRLKFTEIAAAGVAVVGIALSSIPVLMVALLMFGIISALFGPIKYGILPDHLERKELPGANAWIESATFAAILGGTIAGGVVSADGIGVSVFGPIMMILAVSCWFVSRYIPSTGSAAPDLVIDKNVFRSTWRQVNGLRGDKRIWRAGLMTSWFWLIGAIVLSILPTLVKDSLGGNEMAVTVYLAVFAVSIAIGSAIAAWMSQGRIVLLPAPVGTALLALFGLDLAWTIWSMQPSPRAETLALFFAGPNTIHVAIDLAGMAIASAFLVVPTFAAVQAWSPEARRARVVAAVSIVNAGFMTVGGILVAAIQAAGVSTGAILFGLAAVNAIAAWLMLKYLPTNAFRDFVSILFRAFHRLEVEGMENLKAAGPAPILALNHVSFLDGPLALTLTDEEPVFAIDHTIAQAWWMKPFMKLARALPLNPSKPMSTRTLIKIVQGGDPLVIFPEGRITVTGGLMKVYDGAAMVADKTGSMVVPVRIDGLEKSYFSRLTSQHVRRRLFPKVKVTILEPVKLEVQQELKGRKRRAAAGAGLYQVMSDLVFRTQDIDTTVLEKIIQTARERGMKQLAVQDPVTGSLSYGKLLTAAAVLGEKFENLYAGQQTLGIMLPNANGSCATLLGVMSAGKVPAMMNFTAGAANILSACKAAEVRTVLTSRAFIEQAKLGAVVEELGRSVSIVWLDDLRATIGLKDKLLGLLRKSTPRVARKPDDPAVILFTSGSEGTPKGVVLTHRNILANAAQAASRIDFHSGDKVFNVLPIFHSFGMTAGTVLPLISGVPVYFYPSPLHYRIVPELVYASNATIIFGTDTFLAGYARTAHPYDFRSVRYCFAGAEPVKASTRMTYMEKFGLRILEGYGVTETAPVISINTPMYNRSGSVGKIMPGMEYRLDAVPGVDDGGRLFVRGPNVMAGYLRAEKPGVLEPLADGWHDTGDVVAVDEAGFITIRGRAKRFAKIGGEMISLAAVEALAGELWKGLLSAVATVPDARKGEKLILITEAAGATRAEFLTFAKANGAMDLMVPAEVRVVAKVPVLGSGKLDFSAVTKMVRGEEEMKIKAA</sequence>
<evidence type="ECO:0000256" key="5">
    <source>
        <dbReference type="ARBA" id="ARBA00023136"/>
    </source>
</evidence>
<feature type="transmembrane region" description="Helical" evidence="6">
    <location>
        <begin position="23"/>
        <end position="46"/>
    </location>
</feature>
<comment type="caution">
    <text evidence="8">The sequence shown here is derived from an EMBL/GenBank/DDBJ whole genome shotgun (WGS) entry which is preliminary data.</text>
</comment>
<dbReference type="InterPro" id="IPR011701">
    <property type="entry name" value="MFS"/>
</dbReference>
<feature type="transmembrane region" description="Helical" evidence="6">
    <location>
        <begin position="175"/>
        <end position="194"/>
    </location>
</feature>
<dbReference type="InterPro" id="IPR045851">
    <property type="entry name" value="AMP-bd_C_sf"/>
</dbReference>
<dbReference type="PANTHER" id="PTHR43201">
    <property type="entry name" value="ACYL-COA SYNTHETASE"/>
    <property type="match status" value="1"/>
</dbReference>
<keyword evidence="3 6" id="KW-0812">Transmembrane</keyword>
<dbReference type="InterPro" id="IPR042099">
    <property type="entry name" value="ANL_N_sf"/>
</dbReference>
<dbReference type="InterPro" id="IPR002123">
    <property type="entry name" value="Plipid/glycerol_acylTrfase"/>
</dbReference>
<keyword evidence="4 6" id="KW-1133">Transmembrane helix</keyword>
<dbReference type="Pfam" id="PF07690">
    <property type="entry name" value="MFS_1"/>
    <property type="match status" value="1"/>
</dbReference>